<evidence type="ECO:0000256" key="2">
    <source>
        <dbReference type="ARBA" id="ARBA00023242"/>
    </source>
</evidence>
<dbReference type="GO" id="GO:0005737">
    <property type="term" value="C:cytoplasm"/>
    <property type="evidence" value="ECO:0007669"/>
    <property type="project" value="UniProtKB-SubCell"/>
</dbReference>
<evidence type="ECO:0000256" key="1">
    <source>
        <dbReference type="ARBA" id="ARBA00022737"/>
    </source>
</evidence>
<dbReference type="STRING" id="1206466.K0KX35"/>
<dbReference type="SUPFAM" id="SSF48452">
    <property type="entry name" value="TPR-like"/>
    <property type="match status" value="1"/>
</dbReference>
<reference evidence="7 8" key="1">
    <citation type="journal article" date="2012" name="Eukaryot. Cell">
        <title>Draft genome sequence of Wickerhamomyces ciferrii NRRL Y-1031 F-60-10.</title>
        <authorList>
            <person name="Schneider J."/>
            <person name="Andrea H."/>
            <person name="Blom J."/>
            <person name="Jaenicke S."/>
            <person name="Ruckert C."/>
            <person name="Schorsch C."/>
            <person name="Szczepanowski R."/>
            <person name="Farwick M."/>
            <person name="Goesmann A."/>
            <person name="Puhler A."/>
            <person name="Schaffer S."/>
            <person name="Tauch A."/>
            <person name="Kohler T."/>
            <person name="Brinkrolf K."/>
        </authorList>
    </citation>
    <scope>NUCLEOTIDE SEQUENCE [LARGE SCALE GENOMIC DNA]</scope>
    <source>
        <strain evidence="8">ATCC 14091 / BCRC 22168 / CBS 111 / JCM 3599 / NBRC 0793 / NRRL Y-1031 F-60-10</strain>
    </source>
</reference>
<dbReference type="AlphaFoldDB" id="K0KX35"/>
<feature type="region of interest" description="Disordered" evidence="5">
    <location>
        <begin position="603"/>
        <end position="641"/>
    </location>
</feature>
<dbReference type="eggNOG" id="KOG1914">
    <property type="taxonomic scope" value="Eukaryota"/>
</dbReference>
<evidence type="ECO:0000256" key="3">
    <source>
        <dbReference type="ARBA" id="ARBA00026188"/>
    </source>
</evidence>
<feature type="domain" description="Suppressor of forked" evidence="6">
    <location>
        <begin position="31"/>
        <end position="580"/>
    </location>
</feature>
<dbReference type="PANTHER" id="PTHR19980:SF0">
    <property type="entry name" value="CLEAVAGE STIMULATION FACTOR SUBUNIT 3"/>
    <property type="match status" value="1"/>
</dbReference>
<sequence>MSSTPDVEPTPTPQPSTTNIPKRKKRLANDVIGQLQDHLKDYPLDFESWINLISKTQSKDKIDEVRSVYDEFLGRFPFRYQEWINYISFELQRDNFEQVENLFRKCLLRLQSIPVWKLYISYVFRKNNLITGGEDSRRNIFQAFDIALDKIGFDPQGLSIWLDYLKFINDWKPINSWDSQTKMDLKRKIYQKLLKLPIEGIELIWNDYNKFENELNSTTARKFISESSSGYMDSRSFLKEINNLTTGLQRNIEIPTKADPQQVKKWINWINWELQNKMNLSDDDLYVRLEYILMNSIQAQSFSIELWWKFLNFIQLKYGINNDKIDDVIKMSLGVLPGCITINFKILEIYELKNEVSLVGNGYEKLVKYYTNEFEKVELEIEEVKGELIGDDEEESKPEELKQELFKSNKEIIIKQKELTRLSKIITLINVEWFKSIKRLQGMKESRTIFSKARATRKTLTHHIFHQVALMESKMTSTKTSIKVFELGLKSTYFGNDGEYIYKYLKYLIDINDDNNLKTVFETTINSKELDSNWIKLIFKIMIKYELNFGNIQNVQKLKSKFSEKFPNEDDFTNFIKIYNDELPYNDDLIKLVDFPEEPEETKKRSIEEVIEDETDSNKRQQTQSTEQPQQQQPSQTISDSKQFVSDEVYNLLRVLPNSGVFKERLVDNEALIKLLSE</sequence>
<comment type="caution">
    <text evidence="7">The sequence shown here is derived from an EMBL/GenBank/DDBJ whole genome shotgun (WGS) entry which is preliminary data.</text>
</comment>
<dbReference type="PANTHER" id="PTHR19980">
    <property type="entry name" value="RNA CLEAVAGE STIMULATION FACTOR"/>
    <property type="match status" value="1"/>
</dbReference>
<gene>
    <name evidence="7" type="ORF">BN7_5637</name>
</gene>
<feature type="compositionally biased region" description="Low complexity" evidence="5">
    <location>
        <begin position="621"/>
        <end position="637"/>
    </location>
</feature>
<dbReference type="Proteomes" id="UP000009328">
    <property type="component" value="Unassembled WGS sequence"/>
</dbReference>
<evidence type="ECO:0000313" key="8">
    <source>
        <dbReference type="Proteomes" id="UP000009328"/>
    </source>
</evidence>
<dbReference type="EMBL" id="CAIF01000224">
    <property type="protein sequence ID" value="CCH46049.1"/>
    <property type="molecule type" value="Genomic_DNA"/>
</dbReference>
<dbReference type="Gene3D" id="1.25.40.1040">
    <property type="match status" value="1"/>
</dbReference>
<dbReference type="InterPro" id="IPR003107">
    <property type="entry name" value="HAT"/>
</dbReference>
<comment type="subcellular location">
    <subcellularLocation>
        <location evidence="4">Nucleus</location>
    </subcellularLocation>
    <subcellularLocation>
        <location evidence="4">Cytoplasm</location>
    </subcellularLocation>
    <text evidence="4">Nucleus and/or cytoplasm.</text>
</comment>
<evidence type="ECO:0000259" key="6">
    <source>
        <dbReference type="Pfam" id="PF05843"/>
    </source>
</evidence>
<dbReference type="InParanoid" id="K0KX35"/>
<dbReference type="InterPro" id="IPR011990">
    <property type="entry name" value="TPR-like_helical_dom_sf"/>
</dbReference>
<comment type="function">
    <text evidence="4">Component of the cleavage factor IA (CFIA) complex, which is involved in the endonucleolytic cleavage during polyadenylation-dependent pre-mRNA 3'-end formation.</text>
</comment>
<evidence type="ECO:0000313" key="7">
    <source>
        <dbReference type="EMBL" id="CCH46049.1"/>
    </source>
</evidence>
<feature type="region of interest" description="Disordered" evidence="5">
    <location>
        <begin position="1"/>
        <end position="21"/>
    </location>
</feature>
<keyword evidence="4" id="KW-0963">Cytoplasm</keyword>
<dbReference type="HOGENOM" id="CLU_007630_0_1_1"/>
<name>K0KX35_WICCF</name>
<dbReference type="SMART" id="SM00386">
    <property type="entry name" value="HAT"/>
    <property type="match status" value="5"/>
</dbReference>
<evidence type="ECO:0000256" key="5">
    <source>
        <dbReference type="SAM" id="MobiDB-lite"/>
    </source>
</evidence>
<organism evidence="7 8">
    <name type="scientific">Wickerhamomyces ciferrii (strain ATCC 14091 / BCRC 22168 / CBS 111 / JCM 3599 / NBRC 0793 / NRRL Y-1031 F-60-10)</name>
    <name type="common">Yeast</name>
    <name type="synonym">Pichia ciferrii</name>
    <dbReference type="NCBI Taxonomy" id="1206466"/>
    <lineage>
        <taxon>Eukaryota</taxon>
        <taxon>Fungi</taxon>
        <taxon>Dikarya</taxon>
        <taxon>Ascomycota</taxon>
        <taxon>Saccharomycotina</taxon>
        <taxon>Saccharomycetes</taxon>
        <taxon>Phaffomycetales</taxon>
        <taxon>Wickerhamomycetaceae</taxon>
        <taxon>Wickerhamomyces</taxon>
    </lineage>
</organism>
<dbReference type="InterPro" id="IPR008847">
    <property type="entry name" value="Suf"/>
</dbReference>
<keyword evidence="1" id="KW-0677">Repeat</keyword>
<dbReference type="Pfam" id="PF05843">
    <property type="entry name" value="Suf"/>
    <property type="match status" value="1"/>
</dbReference>
<proteinExistence type="predicted"/>
<dbReference type="GO" id="GO:0032991">
    <property type="term" value="C:protein-containing complex"/>
    <property type="evidence" value="ECO:0007669"/>
    <property type="project" value="UniProtKB-ARBA"/>
</dbReference>
<dbReference type="FunCoup" id="K0KX35">
    <property type="interactions" value="1230"/>
</dbReference>
<protein>
    <recommendedName>
        <fullName evidence="3 4">mRNA 3'-end-processing protein RNA14</fullName>
    </recommendedName>
</protein>
<dbReference type="InterPro" id="IPR045243">
    <property type="entry name" value="Rna14-like"/>
</dbReference>
<dbReference type="GO" id="GO:0003729">
    <property type="term" value="F:mRNA binding"/>
    <property type="evidence" value="ECO:0007669"/>
    <property type="project" value="TreeGrafter"/>
</dbReference>
<keyword evidence="4" id="KW-0507">mRNA processing</keyword>
<dbReference type="GO" id="GO:0180010">
    <property type="term" value="P:co-transcriptional mRNA 3'-end processing, cleavage and polyadenylation pathway"/>
    <property type="evidence" value="ECO:0007669"/>
    <property type="project" value="UniProtKB-UniRule"/>
</dbReference>
<keyword evidence="2 4" id="KW-0539">Nucleus</keyword>
<accession>K0KX35</accession>
<keyword evidence="8" id="KW-1185">Reference proteome</keyword>
<evidence type="ECO:0000256" key="4">
    <source>
        <dbReference type="RuleBase" id="RU369035"/>
    </source>
</evidence>
<dbReference type="GO" id="GO:0005634">
    <property type="term" value="C:nucleus"/>
    <property type="evidence" value="ECO:0007669"/>
    <property type="project" value="UniProtKB-SubCell"/>
</dbReference>